<organism evidence="7 8">
    <name type="scientific">Candidatus Contendobacter odensis Run_B_J11</name>
    <dbReference type="NCBI Taxonomy" id="1400861"/>
    <lineage>
        <taxon>Bacteria</taxon>
        <taxon>Pseudomonadati</taxon>
        <taxon>Pseudomonadota</taxon>
        <taxon>Gammaproteobacteria</taxon>
        <taxon>Candidatus Competibacteraceae</taxon>
        <taxon>Candidatus Contendibacter</taxon>
    </lineage>
</organism>
<dbReference type="SMART" id="SM00318">
    <property type="entry name" value="SNc"/>
    <property type="match status" value="1"/>
</dbReference>
<dbReference type="Proteomes" id="UP000019184">
    <property type="component" value="Unassembled WGS sequence"/>
</dbReference>
<dbReference type="InterPro" id="IPR016071">
    <property type="entry name" value="Staphylococal_nuclease_OB-fold"/>
</dbReference>
<sequence>MKQELLKLLQQTLRGELSRTRRRNNRSPWLIAGLMVAVVVVSYFLHEPKAPATATPKGAELVCTVKSVYDGDTLTARCSSGEVKVRVFGIDAPEMGQQPWGIQSRDVLRGLANRGDPVRLRVMDQDRYGRTVAQVFAGERDAGLEMVRQGRAVVYEQYNNSPDYQQAQAEAQRARRGIWEKSGGQQDPAAWRRLNPR</sequence>
<keyword evidence="8" id="KW-1185">Reference proteome</keyword>
<accession>A0A7U7G9N8</accession>
<dbReference type="OrthoDB" id="6867997at2"/>
<reference evidence="7 8" key="1">
    <citation type="journal article" date="2014" name="ISME J.">
        <title>Candidatus Competibacter-lineage genomes retrieved from metagenomes reveal functional metabolic diversity.</title>
        <authorList>
            <person name="McIlroy S.J."/>
            <person name="Albertsen M."/>
            <person name="Andresen E.K."/>
            <person name="Saunders A.M."/>
            <person name="Kristiansen R."/>
            <person name="Stokholm-Bjerregaard M."/>
            <person name="Nielsen K.L."/>
            <person name="Nielsen P.H."/>
        </authorList>
    </citation>
    <scope>NUCLEOTIDE SEQUENCE [LARGE SCALE GENOMIC DNA]</scope>
    <source>
        <strain evidence="7 8">Run_B_J11</strain>
    </source>
</reference>
<dbReference type="Gene3D" id="2.40.50.90">
    <property type="match status" value="1"/>
</dbReference>
<dbReference type="PROSITE" id="PS01284">
    <property type="entry name" value="TNASE_2"/>
    <property type="match status" value="1"/>
</dbReference>
<dbReference type="PROSITE" id="PS50830">
    <property type="entry name" value="TNASE_3"/>
    <property type="match status" value="1"/>
</dbReference>
<name>A0A7U7G9N8_9GAMM</name>
<protein>
    <submittedName>
        <fullName evidence="7">Nuclease (SNase domain protein)</fullName>
    </submittedName>
</protein>
<evidence type="ECO:0000256" key="5">
    <source>
        <dbReference type="SAM" id="Phobius"/>
    </source>
</evidence>
<dbReference type="InterPro" id="IPR035437">
    <property type="entry name" value="SNase_OB-fold_sf"/>
</dbReference>
<dbReference type="PANTHER" id="PTHR12302">
    <property type="entry name" value="EBNA2 BINDING PROTEIN P100"/>
    <property type="match status" value="1"/>
</dbReference>
<feature type="region of interest" description="Disordered" evidence="4">
    <location>
        <begin position="168"/>
        <end position="197"/>
    </location>
</feature>
<dbReference type="Pfam" id="PF00565">
    <property type="entry name" value="SNase"/>
    <property type="match status" value="1"/>
</dbReference>
<dbReference type="EMBL" id="CBTK010000059">
    <property type="protein sequence ID" value="CDH44120.1"/>
    <property type="molecule type" value="Genomic_DNA"/>
</dbReference>
<keyword evidence="5" id="KW-0812">Transmembrane</keyword>
<dbReference type="RefSeq" id="WP_154724749.1">
    <property type="nucleotide sequence ID" value="NZ_CBTK010000059.1"/>
</dbReference>
<gene>
    <name evidence="7" type="ORF">BN874_1510018</name>
</gene>
<dbReference type="InterPro" id="IPR002071">
    <property type="entry name" value="Thermonucl_AS"/>
</dbReference>
<evidence type="ECO:0000256" key="3">
    <source>
        <dbReference type="ARBA" id="ARBA00022801"/>
    </source>
</evidence>
<dbReference type="AlphaFoldDB" id="A0A7U7G9N8"/>
<feature type="transmembrane region" description="Helical" evidence="5">
    <location>
        <begin position="29"/>
        <end position="46"/>
    </location>
</feature>
<evidence type="ECO:0000256" key="4">
    <source>
        <dbReference type="SAM" id="MobiDB-lite"/>
    </source>
</evidence>
<proteinExistence type="predicted"/>
<dbReference type="SUPFAM" id="SSF50199">
    <property type="entry name" value="Staphylococcal nuclease"/>
    <property type="match status" value="1"/>
</dbReference>
<evidence type="ECO:0000313" key="8">
    <source>
        <dbReference type="Proteomes" id="UP000019184"/>
    </source>
</evidence>
<dbReference type="GO" id="GO:0004519">
    <property type="term" value="F:endonuclease activity"/>
    <property type="evidence" value="ECO:0007669"/>
    <property type="project" value="UniProtKB-KW"/>
</dbReference>
<keyword evidence="2" id="KW-0255">Endonuclease</keyword>
<dbReference type="GO" id="GO:0003676">
    <property type="term" value="F:nucleic acid binding"/>
    <property type="evidence" value="ECO:0007669"/>
    <property type="project" value="InterPro"/>
</dbReference>
<dbReference type="PANTHER" id="PTHR12302:SF3">
    <property type="entry name" value="SERINE_THREONINE-PROTEIN KINASE 31"/>
    <property type="match status" value="1"/>
</dbReference>
<keyword evidence="5" id="KW-1133">Transmembrane helix</keyword>
<evidence type="ECO:0000256" key="1">
    <source>
        <dbReference type="ARBA" id="ARBA00022722"/>
    </source>
</evidence>
<keyword evidence="5" id="KW-0472">Membrane</keyword>
<evidence type="ECO:0000256" key="2">
    <source>
        <dbReference type="ARBA" id="ARBA00022759"/>
    </source>
</evidence>
<dbReference type="GO" id="GO:0016787">
    <property type="term" value="F:hydrolase activity"/>
    <property type="evidence" value="ECO:0007669"/>
    <property type="project" value="UniProtKB-KW"/>
</dbReference>
<comment type="caution">
    <text evidence="7">The sequence shown here is derived from an EMBL/GenBank/DDBJ whole genome shotgun (WGS) entry which is preliminary data.</text>
</comment>
<evidence type="ECO:0000313" key="7">
    <source>
        <dbReference type="EMBL" id="CDH44120.1"/>
    </source>
</evidence>
<keyword evidence="3" id="KW-0378">Hydrolase</keyword>
<feature type="domain" description="TNase-like" evidence="6">
    <location>
        <begin position="59"/>
        <end position="181"/>
    </location>
</feature>
<keyword evidence="1" id="KW-0540">Nuclease</keyword>
<evidence type="ECO:0000259" key="6">
    <source>
        <dbReference type="PROSITE" id="PS50830"/>
    </source>
</evidence>